<dbReference type="GeneID" id="76200738"/>
<evidence type="ECO:0000313" key="3">
    <source>
        <dbReference type="Proteomes" id="UP001596417"/>
    </source>
</evidence>
<sequence>MSDFDKEAEREKLRKQFEEDEKKRKSTERMSELLLQGATMTNKHCDVCGNPLFRQQGQEFCPTCQTQGTDVREQPPAEQQQPDETTQAESTTSIEIEEQTANTSETTPAEPIDENNISDPSSQSRTPQTPSPSPSPSPESHRTASPSESASSTRTTDLTEARRSLVRTVTNFAKQAEAADELSRAQMLLTATKDAAEALEAVNRAEE</sequence>
<gene>
    <name evidence="2" type="ORF">ACFQL7_15330</name>
</gene>
<dbReference type="InterPro" id="IPR009563">
    <property type="entry name" value="SSSCA1"/>
</dbReference>
<dbReference type="RefSeq" id="WP_264555814.1">
    <property type="nucleotide sequence ID" value="NZ_CP109979.1"/>
</dbReference>
<dbReference type="EMBL" id="JBHTAX010000001">
    <property type="protein sequence ID" value="MFC7191055.1"/>
    <property type="molecule type" value="Genomic_DNA"/>
</dbReference>
<dbReference type="PANTHER" id="PTHR16537">
    <property type="entry name" value="SJOEGREN SYNDROME/SCLERODERMA AUTOANTIGEN 1"/>
    <property type="match status" value="1"/>
</dbReference>
<dbReference type="PANTHER" id="PTHR16537:SF1">
    <property type="entry name" value="PROTEIN ZNRD2"/>
    <property type="match status" value="1"/>
</dbReference>
<feature type="compositionally biased region" description="Polar residues" evidence="1">
    <location>
        <begin position="143"/>
        <end position="156"/>
    </location>
</feature>
<evidence type="ECO:0000256" key="1">
    <source>
        <dbReference type="SAM" id="MobiDB-lite"/>
    </source>
</evidence>
<accession>A0ABD5YX21</accession>
<organism evidence="2 3">
    <name type="scientific">Halocatena marina</name>
    <dbReference type="NCBI Taxonomy" id="2934937"/>
    <lineage>
        <taxon>Archaea</taxon>
        <taxon>Methanobacteriati</taxon>
        <taxon>Methanobacteriota</taxon>
        <taxon>Stenosarchaea group</taxon>
        <taxon>Halobacteria</taxon>
        <taxon>Halobacteriales</taxon>
        <taxon>Natronomonadaceae</taxon>
        <taxon>Halocatena</taxon>
    </lineage>
</organism>
<feature type="region of interest" description="Disordered" evidence="1">
    <location>
        <begin position="1"/>
        <end position="34"/>
    </location>
</feature>
<dbReference type="AlphaFoldDB" id="A0ABD5YX21"/>
<evidence type="ECO:0000313" key="2">
    <source>
        <dbReference type="EMBL" id="MFC7191055.1"/>
    </source>
</evidence>
<keyword evidence="3" id="KW-1185">Reference proteome</keyword>
<feature type="compositionally biased region" description="Low complexity" evidence="1">
    <location>
        <begin position="76"/>
        <end position="94"/>
    </location>
</feature>
<protein>
    <submittedName>
        <fullName evidence="2">Sjogren's syndrome/scleroderma autoantigen 1 family protein</fullName>
    </submittedName>
</protein>
<name>A0ABD5YX21_9EURY</name>
<feature type="compositionally biased region" description="Basic and acidic residues" evidence="1">
    <location>
        <begin position="1"/>
        <end position="31"/>
    </location>
</feature>
<dbReference type="InterPro" id="IPR051888">
    <property type="entry name" value="UPF0148_domain"/>
</dbReference>
<reference evidence="2 3" key="1">
    <citation type="journal article" date="2019" name="Int. J. Syst. Evol. Microbiol.">
        <title>The Global Catalogue of Microorganisms (GCM) 10K type strain sequencing project: providing services to taxonomists for standard genome sequencing and annotation.</title>
        <authorList>
            <consortium name="The Broad Institute Genomics Platform"/>
            <consortium name="The Broad Institute Genome Sequencing Center for Infectious Disease"/>
            <person name="Wu L."/>
            <person name="Ma J."/>
        </authorList>
    </citation>
    <scope>NUCLEOTIDE SEQUENCE [LARGE SCALE GENOMIC DNA]</scope>
    <source>
        <strain evidence="2 3">RDMS1</strain>
    </source>
</reference>
<dbReference type="Proteomes" id="UP001596417">
    <property type="component" value="Unassembled WGS sequence"/>
</dbReference>
<proteinExistence type="predicted"/>
<comment type="caution">
    <text evidence="2">The sequence shown here is derived from an EMBL/GenBank/DDBJ whole genome shotgun (WGS) entry which is preliminary data.</text>
</comment>
<dbReference type="Pfam" id="PF06677">
    <property type="entry name" value="Auto_anti-p27"/>
    <property type="match status" value="1"/>
</dbReference>
<feature type="region of interest" description="Disordered" evidence="1">
    <location>
        <begin position="66"/>
        <end position="162"/>
    </location>
</feature>